<dbReference type="GO" id="GO:1990230">
    <property type="term" value="C:iron-sulfur cluster transfer complex"/>
    <property type="evidence" value="ECO:0007669"/>
    <property type="project" value="TreeGrafter"/>
</dbReference>
<comment type="function">
    <text evidence="3">Co-chaperone involved in the maturation of iron-sulfur cluster-containing proteins. Seems to help targeting proteins to be folded toward HscA.</text>
</comment>
<gene>
    <name evidence="5" type="primary">hscB</name>
    <name evidence="5" type="ORF">PX52LOC_06492</name>
</gene>
<dbReference type="Gene3D" id="1.10.287.110">
    <property type="entry name" value="DnaJ domain"/>
    <property type="match status" value="1"/>
</dbReference>
<dbReference type="OrthoDB" id="287587at2"/>
<evidence type="ECO:0000256" key="3">
    <source>
        <dbReference type="ARBA" id="ARBA00025596"/>
    </source>
</evidence>
<dbReference type="SUPFAM" id="SSF46565">
    <property type="entry name" value="Chaperone J-domain"/>
    <property type="match status" value="1"/>
</dbReference>
<sequence>MPTMSDYYERLGLPRRFSIDEAEVERRYLAQSRQFHPDFHGGASDADQLFVIEQTASLNQAYTTLKDPFRRAEYLLSLLGGPTAGQEKSQDQSFLMQMMETREQMDEIRAAGGSLSELEADLMGQFSVVIADVASRFAKIESQPTPLPTELVDIRRHLNAARTIQSLLRDLRGTPDRG</sequence>
<dbReference type="GO" id="GO:0051087">
    <property type="term" value="F:protein-folding chaperone binding"/>
    <property type="evidence" value="ECO:0007669"/>
    <property type="project" value="InterPro"/>
</dbReference>
<dbReference type="InterPro" id="IPR001623">
    <property type="entry name" value="DnaJ_domain"/>
</dbReference>
<dbReference type="AlphaFoldDB" id="A0A5C1AKI8"/>
<feature type="domain" description="J" evidence="4">
    <location>
        <begin position="6"/>
        <end position="78"/>
    </location>
</feature>
<dbReference type="Proteomes" id="UP000324974">
    <property type="component" value="Chromosome"/>
</dbReference>
<dbReference type="Pfam" id="PF00226">
    <property type="entry name" value="DnaJ"/>
    <property type="match status" value="1"/>
</dbReference>
<dbReference type="PANTHER" id="PTHR14021:SF15">
    <property type="entry name" value="IRON-SULFUR CLUSTER CO-CHAPERONE PROTEIN HSCB"/>
    <property type="match status" value="1"/>
</dbReference>
<proteinExistence type="inferred from homology"/>
<evidence type="ECO:0000256" key="2">
    <source>
        <dbReference type="ARBA" id="ARBA00023186"/>
    </source>
</evidence>
<dbReference type="CDD" id="cd06257">
    <property type="entry name" value="DnaJ"/>
    <property type="match status" value="1"/>
</dbReference>
<evidence type="ECO:0000313" key="5">
    <source>
        <dbReference type="EMBL" id="QEL19420.1"/>
    </source>
</evidence>
<dbReference type="Pfam" id="PF07743">
    <property type="entry name" value="HSCB_C"/>
    <property type="match status" value="1"/>
</dbReference>
<dbReference type="GO" id="GO:0001671">
    <property type="term" value="F:ATPase activator activity"/>
    <property type="evidence" value="ECO:0007669"/>
    <property type="project" value="InterPro"/>
</dbReference>
<protein>
    <submittedName>
        <fullName evidence="5">Fe-S protein assembly co-chaperone HscB</fullName>
    </submittedName>
</protein>
<evidence type="ECO:0000259" key="4">
    <source>
        <dbReference type="PROSITE" id="PS50076"/>
    </source>
</evidence>
<dbReference type="PROSITE" id="PS50076">
    <property type="entry name" value="DNAJ_2"/>
    <property type="match status" value="1"/>
</dbReference>
<comment type="similarity">
    <text evidence="1">Belongs to the HscB family.</text>
</comment>
<dbReference type="EMBL" id="CP042425">
    <property type="protein sequence ID" value="QEL19420.1"/>
    <property type="molecule type" value="Genomic_DNA"/>
</dbReference>
<dbReference type="Gene3D" id="1.20.1280.20">
    <property type="entry name" value="HscB, C-terminal domain"/>
    <property type="match status" value="1"/>
</dbReference>
<dbReference type="NCBIfam" id="TIGR00714">
    <property type="entry name" value="hscB"/>
    <property type="match status" value="1"/>
</dbReference>
<organism evidence="5 6">
    <name type="scientific">Limnoglobus roseus</name>
    <dbReference type="NCBI Taxonomy" id="2598579"/>
    <lineage>
        <taxon>Bacteria</taxon>
        <taxon>Pseudomonadati</taxon>
        <taxon>Planctomycetota</taxon>
        <taxon>Planctomycetia</taxon>
        <taxon>Gemmatales</taxon>
        <taxon>Gemmataceae</taxon>
        <taxon>Limnoglobus</taxon>
    </lineage>
</organism>
<dbReference type="PANTHER" id="PTHR14021">
    <property type="entry name" value="IRON-SULFUR CLUSTER CO-CHAPERONE PROTEIN HSCB"/>
    <property type="match status" value="1"/>
</dbReference>
<reference evidence="6" key="1">
    <citation type="submission" date="2019-08" db="EMBL/GenBank/DDBJ databases">
        <title>Limnoglobus roseus gen. nov., sp. nov., a novel freshwater planctomycete with a giant genome from the family Gemmataceae.</title>
        <authorList>
            <person name="Kulichevskaya I.S."/>
            <person name="Naumoff D.G."/>
            <person name="Miroshnikov K."/>
            <person name="Ivanova A."/>
            <person name="Philippov D.A."/>
            <person name="Hakobyan A."/>
            <person name="Rijpstra I.C."/>
            <person name="Sinninghe Damste J.S."/>
            <person name="Liesack W."/>
            <person name="Dedysh S.N."/>
        </authorList>
    </citation>
    <scope>NUCLEOTIDE SEQUENCE [LARGE SCALE GENOMIC DNA]</scope>
    <source>
        <strain evidence="6">PX52</strain>
    </source>
</reference>
<dbReference type="GO" id="GO:0051259">
    <property type="term" value="P:protein complex oligomerization"/>
    <property type="evidence" value="ECO:0007669"/>
    <property type="project" value="InterPro"/>
</dbReference>
<dbReference type="SMART" id="SM00271">
    <property type="entry name" value="DnaJ"/>
    <property type="match status" value="1"/>
</dbReference>
<name>A0A5C1AKI8_9BACT</name>
<dbReference type="InterPro" id="IPR036386">
    <property type="entry name" value="HscB_C_sf"/>
</dbReference>
<dbReference type="KEGG" id="lrs:PX52LOC_06492"/>
<dbReference type="InterPro" id="IPR009073">
    <property type="entry name" value="HscB_oligo_C"/>
</dbReference>
<dbReference type="InterPro" id="IPR004640">
    <property type="entry name" value="HscB"/>
</dbReference>
<accession>A0A5C1AKI8</accession>
<evidence type="ECO:0000256" key="1">
    <source>
        <dbReference type="ARBA" id="ARBA00010476"/>
    </source>
</evidence>
<keyword evidence="6" id="KW-1185">Reference proteome</keyword>
<dbReference type="GO" id="GO:0044571">
    <property type="term" value="P:[2Fe-2S] cluster assembly"/>
    <property type="evidence" value="ECO:0007669"/>
    <property type="project" value="InterPro"/>
</dbReference>
<dbReference type="InterPro" id="IPR036869">
    <property type="entry name" value="J_dom_sf"/>
</dbReference>
<evidence type="ECO:0000313" key="6">
    <source>
        <dbReference type="Proteomes" id="UP000324974"/>
    </source>
</evidence>
<keyword evidence="2" id="KW-0143">Chaperone</keyword>
<dbReference type="SUPFAM" id="SSF47144">
    <property type="entry name" value="HSC20 (HSCB), C-terminal oligomerisation domain"/>
    <property type="match status" value="1"/>
</dbReference>